<reference evidence="1" key="2">
    <citation type="submission" date="2024-07" db="EMBL/GenBank/DDBJ databases">
        <title>Streptomyces haneummycinica sp. nov., a new antibiotic-producing actinobacterium isolated from marine sediment.</title>
        <authorList>
            <person name="Uemura M."/>
            <person name="Hamada M."/>
            <person name="Hirano S."/>
            <person name="Kobayashi K."/>
            <person name="Ohshiro T."/>
            <person name="Kobayashi T."/>
            <person name="Terahara T."/>
        </authorList>
    </citation>
    <scope>NUCLEOTIDE SEQUENCE</scope>
    <source>
        <strain evidence="1">KM77-8</strain>
    </source>
</reference>
<accession>A0AAT9HGA5</accession>
<protein>
    <recommendedName>
        <fullName evidence="2">Secreted protein</fullName>
    </recommendedName>
</protein>
<dbReference type="AlphaFoldDB" id="A0AAT9HGA5"/>
<dbReference type="EMBL" id="AP035768">
    <property type="protein sequence ID" value="BFO16363.1"/>
    <property type="molecule type" value="Genomic_DNA"/>
</dbReference>
<name>A0AAT9HGA5_9ACTN</name>
<evidence type="ECO:0000313" key="1">
    <source>
        <dbReference type="EMBL" id="BFO16363.1"/>
    </source>
</evidence>
<proteinExistence type="predicted"/>
<reference evidence="1" key="1">
    <citation type="submission" date="2024-06" db="EMBL/GenBank/DDBJ databases">
        <authorList>
            <consortium name="consrtm"/>
            <person name="Uemura M."/>
            <person name="Terahara T."/>
        </authorList>
    </citation>
    <scope>NUCLEOTIDE SEQUENCE</scope>
    <source>
        <strain evidence="1">KM77-8</strain>
    </source>
</reference>
<evidence type="ECO:0008006" key="2">
    <source>
        <dbReference type="Google" id="ProtNLM"/>
    </source>
</evidence>
<sequence length="80" mass="7822">MSTGLFARASAATTAPALCSPAAARTGEKDSFPVALVVSRTVWVSFSPVAVAVLSTVSGVAVSAAGLCPVRAVSGTVRTG</sequence>
<gene>
    <name evidence="1" type="ORF">SHKM778_27510</name>
</gene>
<organism evidence="1">
    <name type="scientific">Streptomyces haneummycinicus</name>
    <dbReference type="NCBI Taxonomy" id="3074435"/>
    <lineage>
        <taxon>Bacteria</taxon>
        <taxon>Bacillati</taxon>
        <taxon>Actinomycetota</taxon>
        <taxon>Actinomycetes</taxon>
        <taxon>Kitasatosporales</taxon>
        <taxon>Streptomycetaceae</taxon>
        <taxon>Streptomyces</taxon>
    </lineage>
</organism>